<gene>
    <name evidence="6" type="primary">LOC121108905</name>
</gene>
<dbReference type="Proteomes" id="UP000000539">
    <property type="component" value="Unassembled WGS sequence"/>
</dbReference>
<dbReference type="AlphaFoldDB" id="A0A8V0X4I0"/>
<reference evidence="6" key="1">
    <citation type="submission" date="2025-08" db="UniProtKB">
        <authorList>
            <consortium name="Ensembl"/>
        </authorList>
    </citation>
    <scope>IDENTIFICATION</scope>
    <source>
        <strain evidence="6">broiler</strain>
    </source>
</reference>
<dbReference type="PROSITE" id="PS51186">
    <property type="entry name" value="GNAT"/>
    <property type="match status" value="1"/>
</dbReference>
<organism evidence="6 7">
    <name type="scientific">Gallus gallus</name>
    <name type="common">Chicken</name>
    <dbReference type="NCBI Taxonomy" id="9031"/>
    <lineage>
        <taxon>Eukaryota</taxon>
        <taxon>Metazoa</taxon>
        <taxon>Chordata</taxon>
        <taxon>Craniata</taxon>
        <taxon>Vertebrata</taxon>
        <taxon>Euteleostomi</taxon>
        <taxon>Archelosauria</taxon>
        <taxon>Archosauria</taxon>
        <taxon>Dinosauria</taxon>
        <taxon>Saurischia</taxon>
        <taxon>Theropoda</taxon>
        <taxon>Coelurosauria</taxon>
        <taxon>Aves</taxon>
        <taxon>Neognathae</taxon>
        <taxon>Galloanserae</taxon>
        <taxon>Galliformes</taxon>
        <taxon>Phasianidae</taxon>
        <taxon>Phasianinae</taxon>
        <taxon>Gallus</taxon>
    </lineage>
</organism>
<dbReference type="PANTHER" id="PTHR10545">
    <property type="entry name" value="DIAMINE N-ACETYLTRANSFERASE"/>
    <property type="match status" value="1"/>
</dbReference>
<evidence type="ECO:0000256" key="3">
    <source>
        <dbReference type="ARBA" id="ARBA00023315"/>
    </source>
</evidence>
<dbReference type="InterPro" id="IPR016181">
    <property type="entry name" value="Acyl_CoA_acyltransferase"/>
</dbReference>
<evidence type="ECO:0000256" key="4">
    <source>
        <dbReference type="SAM" id="MobiDB-lite"/>
    </source>
</evidence>
<protein>
    <recommendedName>
        <fullName evidence="5">N-acetyltransferase domain-containing protein</fullName>
    </recommendedName>
</protein>
<keyword evidence="2" id="KW-0808">Transferase</keyword>
<keyword evidence="7" id="KW-1185">Reference proteome</keyword>
<dbReference type="PANTHER" id="PTHR10545:SF29">
    <property type="entry name" value="GH14572P-RELATED"/>
    <property type="match status" value="1"/>
</dbReference>
<evidence type="ECO:0000313" key="6">
    <source>
        <dbReference type="Ensembl" id="ENSGALP00010002850.1"/>
    </source>
</evidence>
<evidence type="ECO:0000259" key="5">
    <source>
        <dbReference type="PROSITE" id="PS51186"/>
    </source>
</evidence>
<dbReference type="GO" id="GO:0008080">
    <property type="term" value="F:N-acetyltransferase activity"/>
    <property type="evidence" value="ECO:0007669"/>
    <property type="project" value="UniProtKB-ARBA"/>
</dbReference>
<comment type="similarity">
    <text evidence="1">Belongs to the acetyltransferase family.</text>
</comment>
<feature type="domain" description="N-acetyltransferase" evidence="5">
    <location>
        <begin position="51"/>
        <end position="205"/>
    </location>
</feature>
<sequence>MGNLSLKPPPPPHHTKLPVTSHHREAAIGGRSASRRGALWDGGGLGGAMGWEVRAWKRADAPELLRMLREWAELEGGPRPSCEEALLSALNGAEPPPVVLVAERCGPPLGGFAVASWGFSTWRGCDLRLGELWVPPPLRDQGLQELLLRGVAQVAVAAGCAQLRVEVSGGPSWDLPSMGATDMGATEGWVGVTFEGAALRELARPPPTP</sequence>
<dbReference type="InterPro" id="IPR051016">
    <property type="entry name" value="Diverse_Substrate_AcTransf"/>
</dbReference>
<dbReference type="GlyGen" id="A0A8V0X4I0">
    <property type="glycosylation" value="1 site"/>
</dbReference>
<dbReference type="Gene3D" id="3.40.630.30">
    <property type="match status" value="1"/>
</dbReference>
<name>A0A8V0X4I0_CHICK</name>
<proteinExistence type="inferred from homology"/>
<dbReference type="SUPFAM" id="SSF55729">
    <property type="entry name" value="Acyl-CoA N-acyltransferases (Nat)"/>
    <property type="match status" value="1"/>
</dbReference>
<dbReference type="InterPro" id="IPR000182">
    <property type="entry name" value="GNAT_dom"/>
</dbReference>
<evidence type="ECO:0000256" key="1">
    <source>
        <dbReference type="ARBA" id="ARBA00008694"/>
    </source>
</evidence>
<keyword evidence="3" id="KW-0012">Acyltransferase</keyword>
<dbReference type="Ensembl" id="ENSGALT00010004739.1">
    <property type="protein sequence ID" value="ENSGALP00010002850.1"/>
    <property type="gene ID" value="ENSGALG00010002118.1"/>
</dbReference>
<evidence type="ECO:0000313" key="7">
    <source>
        <dbReference type="Proteomes" id="UP000000539"/>
    </source>
</evidence>
<accession>A0A8V0X4I0</accession>
<reference evidence="6" key="2">
    <citation type="submission" date="2025-09" db="UniProtKB">
        <authorList>
            <consortium name="Ensembl"/>
        </authorList>
    </citation>
    <scope>IDENTIFICATION</scope>
    <source>
        <strain evidence="6">broiler</strain>
    </source>
</reference>
<evidence type="ECO:0000256" key="2">
    <source>
        <dbReference type="ARBA" id="ARBA00022679"/>
    </source>
</evidence>
<feature type="region of interest" description="Disordered" evidence="4">
    <location>
        <begin position="1"/>
        <end position="35"/>
    </location>
</feature>